<dbReference type="PROSITE" id="PS50404">
    <property type="entry name" value="GST_NTER"/>
    <property type="match status" value="1"/>
</dbReference>
<dbReference type="Gene3D" id="1.20.1050.10">
    <property type="match status" value="1"/>
</dbReference>
<dbReference type="InterPro" id="IPR036282">
    <property type="entry name" value="Glutathione-S-Trfase_C_sf"/>
</dbReference>
<dbReference type="SUPFAM" id="SSF47616">
    <property type="entry name" value="GST C-terminal domain-like"/>
    <property type="match status" value="1"/>
</dbReference>
<dbReference type="OrthoDB" id="422574at2759"/>
<reference evidence="5" key="1">
    <citation type="journal article" date="2020" name="Stud. Mycol.">
        <title>101 Dothideomycetes genomes: a test case for predicting lifestyles and emergence of pathogens.</title>
        <authorList>
            <person name="Haridas S."/>
            <person name="Albert R."/>
            <person name="Binder M."/>
            <person name="Bloem J."/>
            <person name="Labutti K."/>
            <person name="Salamov A."/>
            <person name="Andreopoulos B."/>
            <person name="Baker S."/>
            <person name="Barry K."/>
            <person name="Bills G."/>
            <person name="Bluhm B."/>
            <person name="Cannon C."/>
            <person name="Castanera R."/>
            <person name="Culley D."/>
            <person name="Daum C."/>
            <person name="Ezra D."/>
            <person name="Gonzalez J."/>
            <person name="Henrissat B."/>
            <person name="Kuo A."/>
            <person name="Liang C."/>
            <person name="Lipzen A."/>
            <person name="Lutzoni F."/>
            <person name="Magnuson J."/>
            <person name="Mondo S."/>
            <person name="Nolan M."/>
            <person name="Ohm R."/>
            <person name="Pangilinan J."/>
            <person name="Park H.-J."/>
            <person name="Ramirez L."/>
            <person name="Alfaro M."/>
            <person name="Sun H."/>
            <person name="Tritt A."/>
            <person name="Yoshinaga Y."/>
            <person name="Zwiers L.-H."/>
            <person name="Turgeon B."/>
            <person name="Goodwin S."/>
            <person name="Spatafora J."/>
            <person name="Crous P."/>
            <person name="Grigoriev I."/>
        </authorList>
    </citation>
    <scope>NUCLEOTIDE SEQUENCE</scope>
    <source>
        <strain evidence="5">CBS 113389</strain>
    </source>
</reference>
<dbReference type="Gene3D" id="3.40.30.10">
    <property type="entry name" value="Glutaredoxin"/>
    <property type="match status" value="1"/>
</dbReference>
<feature type="domain" description="GST N-terminal" evidence="3">
    <location>
        <begin position="4"/>
        <end position="90"/>
    </location>
</feature>
<feature type="region of interest" description="Disordered" evidence="2">
    <location>
        <begin position="235"/>
        <end position="259"/>
    </location>
</feature>
<dbReference type="InterPro" id="IPR036249">
    <property type="entry name" value="Thioredoxin-like_sf"/>
</dbReference>
<dbReference type="InterPro" id="IPR040079">
    <property type="entry name" value="Glutathione_S-Trfase"/>
</dbReference>
<dbReference type="AlphaFoldDB" id="A0A6A6PW35"/>
<evidence type="ECO:0000256" key="1">
    <source>
        <dbReference type="ARBA" id="ARBA00007409"/>
    </source>
</evidence>
<dbReference type="EMBL" id="MU001634">
    <property type="protein sequence ID" value="KAF2484252.1"/>
    <property type="molecule type" value="Genomic_DNA"/>
</dbReference>
<dbReference type="PROSITE" id="PS50405">
    <property type="entry name" value="GST_CTER"/>
    <property type="match status" value="1"/>
</dbReference>
<name>A0A6A6PW35_9PEZI</name>
<dbReference type="InterPro" id="IPR010987">
    <property type="entry name" value="Glutathione-S-Trfase_C-like"/>
</dbReference>
<proteinExistence type="inferred from homology"/>
<comment type="similarity">
    <text evidence="1">Belongs to the GST superfamily.</text>
</comment>
<accession>A0A6A6PW35</accession>
<dbReference type="SFLD" id="SFLDG00358">
    <property type="entry name" value="Main_(cytGST)"/>
    <property type="match status" value="1"/>
</dbReference>
<evidence type="ECO:0000313" key="5">
    <source>
        <dbReference type="EMBL" id="KAF2484252.1"/>
    </source>
</evidence>
<dbReference type="Proteomes" id="UP000799767">
    <property type="component" value="Unassembled WGS sequence"/>
</dbReference>
<dbReference type="InterPro" id="IPR004046">
    <property type="entry name" value="GST_C"/>
</dbReference>
<evidence type="ECO:0000256" key="2">
    <source>
        <dbReference type="SAM" id="MobiDB-lite"/>
    </source>
</evidence>
<dbReference type="GeneID" id="54476347"/>
<evidence type="ECO:0000313" key="6">
    <source>
        <dbReference type="Proteomes" id="UP000799767"/>
    </source>
</evidence>
<dbReference type="PANTHER" id="PTHR44051">
    <property type="entry name" value="GLUTATHIONE S-TRANSFERASE-RELATED"/>
    <property type="match status" value="1"/>
</dbReference>
<organism evidence="5 6">
    <name type="scientific">Neohortaea acidophila</name>
    <dbReference type="NCBI Taxonomy" id="245834"/>
    <lineage>
        <taxon>Eukaryota</taxon>
        <taxon>Fungi</taxon>
        <taxon>Dikarya</taxon>
        <taxon>Ascomycota</taxon>
        <taxon>Pezizomycotina</taxon>
        <taxon>Dothideomycetes</taxon>
        <taxon>Dothideomycetidae</taxon>
        <taxon>Mycosphaerellales</taxon>
        <taxon>Teratosphaeriaceae</taxon>
        <taxon>Neohortaea</taxon>
    </lineage>
</organism>
<keyword evidence="6" id="KW-1185">Reference proteome</keyword>
<keyword evidence="5" id="KW-0808">Transferase</keyword>
<dbReference type="CDD" id="cd03048">
    <property type="entry name" value="GST_N_Ure2p_like"/>
    <property type="match status" value="1"/>
</dbReference>
<dbReference type="PANTHER" id="PTHR44051:SF8">
    <property type="entry name" value="GLUTATHIONE S-TRANSFERASE GSTA"/>
    <property type="match status" value="1"/>
</dbReference>
<dbReference type="SFLD" id="SFLDG01151">
    <property type="entry name" value="Main.2:_Nu-like"/>
    <property type="match status" value="1"/>
</dbReference>
<dbReference type="GO" id="GO:0016740">
    <property type="term" value="F:transferase activity"/>
    <property type="evidence" value="ECO:0007669"/>
    <property type="project" value="UniProtKB-KW"/>
</dbReference>
<gene>
    <name evidence="5" type="ORF">BDY17DRAFT_309534</name>
</gene>
<dbReference type="InterPro" id="IPR004045">
    <property type="entry name" value="Glutathione_S-Trfase_N"/>
</dbReference>
<dbReference type="RefSeq" id="XP_033590822.1">
    <property type="nucleotide sequence ID" value="XM_033735345.1"/>
</dbReference>
<dbReference type="FunFam" id="3.40.30.10:FF:000172">
    <property type="entry name" value="Glutathione S-transferase GstA"/>
    <property type="match status" value="1"/>
</dbReference>
<protein>
    <submittedName>
        <fullName evidence="5">Glutathione S-transferase II</fullName>
    </submittedName>
</protein>
<evidence type="ECO:0000259" key="4">
    <source>
        <dbReference type="PROSITE" id="PS50405"/>
    </source>
</evidence>
<evidence type="ECO:0000259" key="3">
    <source>
        <dbReference type="PROSITE" id="PS50404"/>
    </source>
</evidence>
<dbReference type="SFLD" id="SFLDS00019">
    <property type="entry name" value="Glutathione_Transferase_(cytos"/>
    <property type="match status" value="1"/>
</dbReference>
<dbReference type="Pfam" id="PF02798">
    <property type="entry name" value="GST_N"/>
    <property type="match status" value="1"/>
</dbReference>
<feature type="domain" description="GST C-terminal" evidence="4">
    <location>
        <begin position="97"/>
        <end position="223"/>
    </location>
</feature>
<dbReference type="SUPFAM" id="SSF52833">
    <property type="entry name" value="Thioredoxin-like"/>
    <property type="match status" value="1"/>
</dbReference>
<dbReference type="Pfam" id="PF14497">
    <property type="entry name" value="GST_C_3"/>
    <property type="match status" value="1"/>
</dbReference>
<sequence>MASESDIHLYTTQTPNGIKISITLEELGLPYKVTKISFQENTQKEPWFLEINPNGRIPALTDKFTDGKPIRVFESGSIMQYLVDRYDGEHRISYPKGSREDVEVTSWVFFLNAGVGPMQGQANHFGRYCPEKIEYGINRYRNETRRLYGVLDKHLSDAGTEYLVGNKCTIADIAHWGWISAAGWAGVEIEEFPTLKKWEDRMWARPATKKGANVPEPYRMKELLADKAAMEKHAAQGQAWVQGGMKDDAEKLKARSAQK</sequence>